<name>A0A926ZKI8_9CYAN</name>
<evidence type="ECO:0000313" key="2">
    <source>
        <dbReference type="EMBL" id="MBD2186005.1"/>
    </source>
</evidence>
<comment type="caution">
    <text evidence="2">The sequence shown here is derived from an EMBL/GenBank/DDBJ whole genome shotgun (WGS) entry which is preliminary data.</text>
</comment>
<reference evidence="2" key="1">
    <citation type="journal article" date="2015" name="ISME J.">
        <title>Draft Genome Sequence of Streptomyces incarnatus NRRL8089, which Produces the Nucleoside Antibiotic Sinefungin.</title>
        <authorList>
            <person name="Oshima K."/>
            <person name="Hattori M."/>
            <person name="Shimizu H."/>
            <person name="Fukuda K."/>
            <person name="Nemoto M."/>
            <person name="Inagaki K."/>
            <person name="Tamura T."/>
        </authorList>
    </citation>
    <scope>NUCLEOTIDE SEQUENCE</scope>
    <source>
        <strain evidence="2">FACHB-1375</strain>
    </source>
</reference>
<sequence length="269" mass="31326">MSYDNACKYLAERFPADFTRWLLGTETARIRVLKTELDLEPIRADSVSFLRVGDRILHLEFETDPYSKPPIPFRMLDYSVRLKRKYDRDVEQFVIFLQQSSNEIVFTTEYRDRTTVHQYNVIRLWEQDPAIFLDNPGLLPLAVLTKSDSPRTLLERVAERLDRIENTQRRQGVAACTGILAGLRLEANLIRSILRVDIMRQSAFYQDIIQEGRQDEALLFVTRLLQRKFGEIDVVIQEKIRSLSVEELENLGEDLLEFSAVADLEAWLG</sequence>
<dbReference type="Pfam" id="PF14261">
    <property type="entry name" value="DUF4351"/>
    <property type="match status" value="1"/>
</dbReference>
<dbReference type="PANTHER" id="PTHR34613">
    <property type="entry name" value="SLL0800 PROTEIN"/>
    <property type="match status" value="1"/>
</dbReference>
<reference evidence="2" key="2">
    <citation type="submission" date="2020-08" db="EMBL/GenBank/DDBJ databases">
        <authorList>
            <person name="Chen M."/>
            <person name="Teng W."/>
            <person name="Zhao L."/>
            <person name="Hu C."/>
            <person name="Zhou Y."/>
            <person name="Han B."/>
            <person name="Song L."/>
            <person name="Shu W."/>
        </authorList>
    </citation>
    <scope>NUCLEOTIDE SEQUENCE</scope>
    <source>
        <strain evidence="2">FACHB-1375</strain>
    </source>
</reference>
<dbReference type="AlphaFoldDB" id="A0A926ZKI8"/>
<feature type="domain" description="DUF4351" evidence="1">
    <location>
        <begin position="210"/>
        <end position="268"/>
    </location>
</feature>
<dbReference type="InterPro" id="IPR025587">
    <property type="entry name" value="DUF4351"/>
</dbReference>
<evidence type="ECO:0000259" key="1">
    <source>
        <dbReference type="Pfam" id="PF14261"/>
    </source>
</evidence>
<dbReference type="PANTHER" id="PTHR34613:SF1">
    <property type="entry name" value="SLL6017 PROTEIN"/>
    <property type="match status" value="1"/>
</dbReference>
<gene>
    <name evidence="2" type="ORF">H6G03_33935</name>
</gene>
<proteinExistence type="predicted"/>
<keyword evidence="3" id="KW-1185">Reference proteome</keyword>
<dbReference type="RefSeq" id="WP_190474892.1">
    <property type="nucleotide sequence ID" value="NZ_JACJPW010000158.1"/>
</dbReference>
<evidence type="ECO:0000313" key="3">
    <source>
        <dbReference type="Proteomes" id="UP000641646"/>
    </source>
</evidence>
<dbReference type="EMBL" id="JACJPW010000158">
    <property type="protein sequence ID" value="MBD2186005.1"/>
    <property type="molecule type" value="Genomic_DNA"/>
</dbReference>
<accession>A0A926ZKI8</accession>
<dbReference type="Proteomes" id="UP000641646">
    <property type="component" value="Unassembled WGS sequence"/>
</dbReference>
<organism evidence="2 3">
    <name type="scientific">Aerosakkonema funiforme FACHB-1375</name>
    <dbReference type="NCBI Taxonomy" id="2949571"/>
    <lineage>
        <taxon>Bacteria</taxon>
        <taxon>Bacillati</taxon>
        <taxon>Cyanobacteriota</taxon>
        <taxon>Cyanophyceae</taxon>
        <taxon>Oscillatoriophycideae</taxon>
        <taxon>Aerosakkonematales</taxon>
        <taxon>Aerosakkonemataceae</taxon>
        <taxon>Aerosakkonema</taxon>
    </lineage>
</organism>
<protein>
    <submittedName>
        <fullName evidence="2">Rpn family recombination-promoting nuclease/putative transposase</fullName>
    </submittedName>
</protein>